<dbReference type="AlphaFoldDB" id="A0A8J2XUW9"/>
<comment type="caution">
    <text evidence="1">The sequence shown here is derived from an EMBL/GenBank/DDBJ whole genome shotgun (WGS) entry which is preliminary data.</text>
</comment>
<sequence length="293" mass="33573">MLEWTGWYTSSVRLRLLGHYRLYQLYRKHRYGRSRDVPPIHGYILQYRASNGIKFRLATLFSRFPAILGFPDRTIEIYAINKMLLYERAAILYEFLASADADFEKAFGRAIDQIYSPEFLNTAALTQHQHSSLFVQVDQHNMITDAHNELNIHPIVEKETMVKEVIIKETVPGAPDKAIAGKEKDVFSKRQVLIFFDLLAQSPPIDRIALDPPINLLAKAQFFRALTSKGVETWLKTLRDYRKGLYECHTSDEIENLISVLTNLAEFTHAAGLRAVTAAAEKKVHELQAKRAP</sequence>
<evidence type="ECO:0000313" key="2">
    <source>
        <dbReference type="Proteomes" id="UP000607559"/>
    </source>
</evidence>
<proteinExistence type="predicted"/>
<dbReference type="EMBL" id="BMJC01000005">
    <property type="protein sequence ID" value="GGB14856.1"/>
    <property type="molecule type" value="Genomic_DNA"/>
</dbReference>
<evidence type="ECO:0000313" key="1">
    <source>
        <dbReference type="EMBL" id="GGB14856.1"/>
    </source>
</evidence>
<gene>
    <name evidence="1" type="ORF">GCM10011511_43250</name>
</gene>
<reference evidence="1" key="2">
    <citation type="submission" date="2020-09" db="EMBL/GenBank/DDBJ databases">
        <authorList>
            <person name="Sun Q."/>
            <person name="Zhou Y."/>
        </authorList>
    </citation>
    <scope>NUCLEOTIDE SEQUENCE</scope>
    <source>
        <strain evidence="1">CGMCC 1.15448</strain>
    </source>
</reference>
<dbReference type="Proteomes" id="UP000607559">
    <property type="component" value="Unassembled WGS sequence"/>
</dbReference>
<accession>A0A8J2XUW9</accession>
<organism evidence="1 2">
    <name type="scientific">Puia dinghuensis</name>
    <dbReference type="NCBI Taxonomy" id="1792502"/>
    <lineage>
        <taxon>Bacteria</taxon>
        <taxon>Pseudomonadati</taxon>
        <taxon>Bacteroidota</taxon>
        <taxon>Chitinophagia</taxon>
        <taxon>Chitinophagales</taxon>
        <taxon>Chitinophagaceae</taxon>
        <taxon>Puia</taxon>
    </lineage>
</organism>
<keyword evidence="2" id="KW-1185">Reference proteome</keyword>
<name>A0A8J2XUW9_9BACT</name>
<reference evidence="1" key="1">
    <citation type="journal article" date="2014" name="Int. J. Syst. Evol. Microbiol.">
        <title>Complete genome sequence of Corynebacterium casei LMG S-19264T (=DSM 44701T), isolated from a smear-ripened cheese.</title>
        <authorList>
            <consortium name="US DOE Joint Genome Institute (JGI-PGF)"/>
            <person name="Walter F."/>
            <person name="Albersmeier A."/>
            <person name="Kalinowski J."/>
            <person name="Ruckert C."/>
        </authorList>
    </citation>
    <scope>NUCLEOTIDE SEQUENCE</scope>
    <source>
        <strain evidence="1">CGMCC 1.15448</strain>
    </source>
</reference>
<protein>
    <submittedName>
        <fullName evidence="1">Uncharacterized protein</fullName>
    </submittedName>
</protein>